<dbReference type="PANTHER" id="PTHR14136:SF17">
    <property type="entry name" value="BTB_POZ DOMAIN-CONTAINING PROTEIN KCTD9"/>
    <property type="match status" value="1"/>
</dbReference>
<feature type="transmembrane region" description="Helical" evidence="1">
    <location>
        <begin position="72"/>
        <end position="92"/>
    </location>
</feature>
<dbReference type="Proteomes" id="UP000757435">
    <property type="component" value="Unassembled WGS sequence"/>
</dbReference>
<protein>
    <submittedName>
        <fullName evidence="2">Pentapeptide repeat-containing protein</fullName>
    </submittedName>
</protein>
<feature type="transmembrane region" description="Helical" evidence="1">
    <location>
        <begin position="195"/>
        <end position="217"/>
    </location>
</feature>
<dbReference type="SUPFAM" id="SSF141571">
    <property type="entry name" value="Pentapeptide repeat-like"/>
    <property type="match status" value="1"/>
</dbReference>
<reference evidence="2" key="1">
    <citation type="submission" date="2021-05" db="EMBL/GenBank/DDBJ databases">
        <authorList>
            <person name="Pietrasiak N."/>
            <person name="Ward R."/>
            <person name="Stajich J.E."/>
            <person name="Kurbessoian T."/>
        </authorList>
    </citation>
    <scope>NUCLEOTIDE SEQUENCE</scope>
    <source>
        <strain evidence="2">UHER 2000/2452</strain>
    </source>
</reference>
<reference evidence="2" key="2">
    <citation type="journal article" date="2022" name="Microbiol. Resour. Announc.">
        <title>Metagenome Sequencing to Explore Phylogenomics of Terrestrial Cyanobacteria.</title>
        <authorList>
            <person name="Ward R.D."/>
            <person name="Stajich J.E."/>
            <person name="Johansen J.R."/>
            <person name="Huntemann M."/>
            <person name="Clum A."/>
            <person name="Foster B."/>
            <person name="Foster B."/>
            <person name="Roux S."/>
            <person name="Palaniappan K."/>
            <person name="Varghese N."/>
            <person name="Mukherjee S."/>
            <person name="Reddy T.B.K."/>
            <person name="Daum C."/>
            <person name="Copeland A."/>
            <person name="Chen I.A."/>
            <person name="Ivanova N.N."/>
            <person name="Kyrpides N.C."/>
            <person name="Shapiro N."/>
            <person name="Eloe-Fadrosh E.A."/>
            <person name="Pietrasiak N."/>
        </authorList>
    </citation>
    <scope>NUCLEOTIDE SEQUENCE</scope>
    <source>
        <strain evidence="2">UHER 2000/2452</strain>
    </source>
</reference>
<gene>
    <name evidence="2" type="ORF">KME15_02165</name>
</gene>
<evidence type="ECO:0000313" key="3">
    <source>
        <dbReference type="Proteomes" id="UP000757435"/>
    </source>
</evidence>
<keyword evidence="1" id="KW-1133">Transmembrane helix</keyword>
<dbReference type="InterPro" id="IPR001646">
    <property type="entry name" value="5peptide_repeat"/>
</dbReference>
<dbReference type="AlphaFoldDB" id="A0A951Q6V1"/>
<feature type="transmembrane region" description="Helical" evidence="1">
    <location>
        <begin position="112"/>
        <end position="129"/>
    </location>
</feature>
<evidence type="ECO:0000313" key="2">
    <source>
        <dbReference type="EMBL" id="MBW4657452.1"/>
    </source>
</evidence>
<dbReference type="Gene3D" id="2.160.20.80">
    <property type="entry name" value="E3 ubiquitin-protein ligase SopA"/>
    <property type="match status" value="2"/>
</dbReference>
<dbReference type="Pfam" id="PF00805">
    <property type="entry name" value="Pentapeptide"/>
    <property type="match status" value="2"/>
</dbReference>
<dbReference type="InterPro" id="IPR051082">
    <property type="entry name" value="Pentapeptide-BTB/POZ_domain"/>
</dbReference>
<feature type="transmembrane region" description="Helical" evidence="1">
    <location>
        <begin position="223"/>
        <end position="242"/>
    </location>
</feature>
<name>A0A951Q6V1_9CYAN</name>
<feature type="transmembrane region" description="Helical" evidence="1">
    <location>
        <begin position="163"/>
        <end position="188"/>
    </location>
</feature>
<proteinExistence type="predicted"/>
<dbReference type="PANTHER" id="PTHR14136">
    <property type="entry name" value="BTB_POZ DOMAIN-CONTAINING PROTEIN KCTD9"/>
    <property type="match status" value="1"/>
</dbReference>
<keyword evidence="1" id="KW-0472">Membrane</keyword>
<comment type="caution">
    <text evidence="2">The sequence shown here is derived from an EMBL/GenBank/DDBJ whole genome shotgun (WGS) entry which is preliminary data.</text>
</comment>
<evidence type="ECO:0000256" key="1">
    <source>
        <dbReference type="SAM" id="Phobius"/>
    </source>
</evidence>
<keyword evidence="1" id="KW-0812">Transmembrane</keyword>
<feature type="transmembrane region" description="Helical" evidence="1">
    <location>
        <begin position="136"/>
        <end position="157"/>
    </location>
</feature>
<accession>A0A951Q6V1</accession>
<dbReference type="EMBL" id="JAHHHD010000002">
    <property type="protein sequence ID" value="MBW4657452.1"/>
    <property type="molecule type" value="Genomic_DNA"/>
</dbReference>
<organism evidence="2 3">
    <name type="scientific">Drouetiella hepatica Uher 2000/2452</name>
    <dbReference type="NCBI Taxonomy" id="904376"/>
    <lineage>
        <taxon>Bacteria</taxon>
        <taxon>Bacillati</taxon>
        <taxon>Cyanobacteriota</taxon>
        <taxon>Cyanophyceae</taxon>
        <taxon>Oculatellales</taxon>
        <taxon>Oculatellaceae</taxon>
        <taxon>Drouetiella</taxon>
    </lineage>
</organism>
<sequence length="310" mass="33519">MKNTRKDEVIWLYELGERNFQRQNLRGKCFRGENLSGADFSGSDIRGADFTNAILEETQFVNVTAGLQKRQATILLSLLFLFAVFLGSAAGWVGAFAEVRFFAFHQTEQANFAWITPIIIIGFTFVALTRSMAIGFSIFGLAFLVATLAALASSAAIPIAGNIAILVVVNAIVTSATAAMSALMVAAVMAFRITVALLLALAFVGSFALVIVLTETFSPSSSINSAITVASIVLPLAGYIGWRTLKGDRKHTVTWLIANFLSTKWGTNFRGANLTNADFSRAVLQSTDFSKANVTNTRWDKCQWTGNSLS</sequence>